<feature type="transmembrane region" description="Helical" evidence="2">
    <location>
        <begin position="59"/>
        <end position="83"/>
    </location>
</feature>
<organism evidence="4 5">
    <name type="scientific">Streptomyces evansiae</name>
    <dbReference type="NCBI Taxonomy" id="3075535"/>
    <lineage>
        <taxon>Bacteria</taxon>
        <taxon>Bacillati</taxon>
        <taxon>Actinomycetota</taxon>
        <taxon>Actinomycetes</taxon>
        <taxon>Kitasatosporales</taxon>
        <taxon>Streptomycetaceae</taxon>
        <taxon>Streptomyces</taxon>
    </lineage>
</organism>
<dbReference type="Pfam" id="PF01471">
    <property type="entry name" value="PG_binding_1"/>
    <property type="match status" value="1"/>
</dbReference>
<feature type="compositionally biased region" description="Low complexity" evidence="1">
    <location>
        <begin position="82"/>
        <end position="104"/>
    </location>
</feature>
<proteinExistence type="predicted"/>
<protein>
    <submittedName>
        <fullName evidence="4">Peptidoglycan-binding protein</fullName>
    </submittedName>
</protein>
<dbReference type="Proteomes" id="UP001183607">
    <property type="component" value="Unassembled WGS sequence"/>
</dbReference>
<dbReference type="Gene3D" id="1.10.101.10">
    <property type="entry name" value="PGBD-like superfamily/PGBD"/>
    <property type="match status" value="1"/>
</dbReference>
<evidence type="ECO:0000313" key="5">
    <source>
        <dbReference type="Proteomes" id="UP001183607"/>
    </source>
</evidence>
<feature type="region of interest" description="Disordered" evidence="1">
    <location>
        <begin position="247"/>
        <end position="266"/>
    </location>
</feature>
<feature type="region of interest" description="Disordered" evidence="1">
    <location>
        <begin position="1"/>
        <end position="56"/>
    </location>
</feature>
<dbReference type="InterPro" id="IPR002477">
    <property type="entry name" value="Peptidoglycan-bd-like"/>
</dbReference>
<name>A0ABD5E0Z4_9ACTN</name>
<dbReference type="SUPFAM" id="SSF47090">
    <property type="entry name" value="PGBD-like"/>
    <property type="match status" value="1"/>
</dbReference>
<evidence type="ECO:0000313" key="4">
    <source>
        <dbReference type="EMBL" id="MDT0413970.1"/>
    </source>
</evidence>
<reference evidence="5" key="1">
    <citation type="submission" date="2023-07" db="EMBL/GenBank/DDBJ databases">
        <title>30 novel species of actinomycetes from the DSMZ collection.</title>
        <authorList>
            <person name="Nouioui I."/>
        </authorList>
    </citation>
    <scope>NUCLEOTIDE SEQUENCE [LARGE SCALE GENOMIC DNA]</scope>
    <source>
        <strain evidence="5">DSM 41982</strain>
    </source>
</reference>
<gene>
    <name evidence="4" type="ORF">RM574_00550</name>
</gene>
<keyword evidence="2" id="KW-1133">Transmembrane helix</keyword>
<feature type="region of interest" description="Disordered" evidence="1">
    <location>
        <begin position="82"/>
        <end position="205"/>
    </location>
</feature>
<keyword evidence="2" id="KW-0812">Transmembrane</keyword>
<comment type="caution">
    <text evidence="4">The sequence shown here is derived from an EMBL/GenBank/DDBJ whole genome shotgun (WGS) entry which is preliminary data.</text>
</comment>
<dbReference type="RefSeq" id="WP_311676511.1">
    <property type="nucleotide sequence ID" value="NZ_JAVRER010000001.1"/>
</dbReference>
<dbReference type="InterPro" id="IPR036366">
    <property type="entry name" value="PGBDSf"/>
</dbReference>
<feature type="domain" description="Peptidoglycan binding-like" evidence="3">
    <location>
        <begin position="201"/>
        <end position="258"/>
    </location>
</feature>
<evidence type="ECO:0000256" key="2">
    <source>
        <dbReference type="SAM" id="Phobius"/>
    </source>
</evidence>
<evidence type="ECO:0000259" key="3">
    <source>
        <dbReference type="Pfam" id="PF01471"/>
    </source>
</evidence>
<evidence type="ECO:0000256" key="1">
    <source>
        <dbReference type="SAM" id="MobiDB-lite"/>
    </source>
</evidence>
<dbReference type="AlphaFoldDB" id="A0ABD5E0Z4"/>
<feature type="compositionally biased region" description="Low complexity" evidence="1">
    <location>
        <begin position="112"/>
        <end position="164"/>
    </location>
</feature>
<keyword evidence="2" id="KW-0472">Membrane</keyword>
<accession>A0ABD5E0Z4</accession>
<feature type="compositionally biased region" description="Basic and acidic residues" evidence="1">
    <location>
        <begin position="247"/>
        <end position="260"/>
    </location>
</feature>
<sequence>MRPYVTVGEDEADGAEPVPTTYGGALPEATMRLPRVPGPGAPATGEPVGEERGGGRRKAVYVASGAAVVVAGAVAALLAGGAFSSAPGTPGAAPGGAAAAEPSAVRTGGTEASPSASASLSPAAGASPSSSSSAASSPSASASGTTPSPGASASGSPAVTASGTVSPLPTRTAVRKPPTGGPSEQRPPEGATQAVLRRGDSGPEVAKLEERLRAVGIYPGRDDGRFDRGLEYALMTYQVTRGASDEHGVYGADTRTKLEGETPQLG</sequence>
<dbReference type="EMBL" id="JAVRER010000001">
    <property type="protein sequence ID" value="MDT0413970.1"/>
    <property type="molecule type" value="Genomic_DNA"/>
</dbReference>
<dbReference type="InterPro" id="IPR036365">
    <property type="entry name" value="PGBD-like_sf"/>
</dbReference>